<comment type="caution">
    <text evidence="6">The sequence shown here is derived from an EMBL/GenBank/DDBJ whole genome shotgun (WGS) entry which is preliminary data.</text>
</comment>
<feature type="transmembrane region" description="Helical" evidence="3">
    <location>
        <begin position="396"/>
        <end position="417"/>
    </location>
</feature>
<keyword evidence="3" id="KW-0472">Membrane</keyword>
<dbReference type="Pfam" id="PF20990">
    <property type="entry name" value="DUF2207_C"/>
    <property type="match status" value="1"/>
</dbReference>
<dbReference type="RefSeq" id="WP_204891926.1">
    <property type="nucleotide sequence ID" value="NZ_JBHUFW010000005.1"/>
</dbReference>
<sequence>MKSKRILPYLLAFVLVVLVPTQVYAIDFEISEVRIDAQLDADGTAVVTERFTYEFDDDFNGITRSLIAKDGTTIENFTATENGKPLRVEMEDGVYQIHRKGDDGDTIEIDLNYEIKNAVEKFEDGAQFYWAFFDESNESEYGDMTISVTPPSPAENAEALGYEEAFGTERITDDGAVLFELGSVPDGENADVRAIFEPELFPAVTATEGTVRDDLAKDREELENEAAAFAQNQQTARNIGIPAIVIAGALLLGGILFAWMRAFKRKRQIRNYPYEFFVPKESMSIPALLAFTNSALLSPNAISAAILELMRKGNVRQLSEDHFQLIDRKTDHDHEATLIGLLFDRIGDGSEFTLGQVEEFTKNDLNHPAYNEAIAEWNKGISHEVKAKGFYEKHPAMRWTAGILGGFFIGLAIYTGIYKLFPAMFFSIVFAALALGFAVAYSPITFDGLEIRHNWRKLKAAMQDLPEAQWNHLSPDDKQRAYAYLLGSDLKTAERKARIFTSANTAADGSSFVMNPIFMTAIFVSAGSTTTASASGGVAGSGAGVGGGGGGSGAF</sequence>
<keyword evidence="1" id="KW-0175">Coiled coil</keyword>
<gene>
    <name evidence="6" type="ORF">ACFSDB_08775</name>
</gene>
<feature type="domain" description="DUF2207" evidence="4">
    <location>
        <begin position="29"/>
        <end position="196"/>
    </location>
</feature>
<name>A0ABW4QHF7_9BACL</name>
<evidence type="ECO:0000313" key="7">
    <source>
        <dbReference type="Proteomes" id="UP001597273"/>
    </source>
</evidence>
<proteinExistence type="predicted"/>
<keyword evidence="3" id="KW-1133">Transmembrane helix</keyword>
<evidence type="ECO:0000259" key="4">
    <source>
        <dbReference type="Pfam" id="PF09972"/>
    </source>
</evidence>
<accession>A0ABW4QHF7</accession>
<dbReference type="EMBL" id="JBHUFW010000005">
    <property type="protein sequence ID" value="MFD1863024.1"/>
    <property type="molecule type" value="Genomic_DNA"/>
</dbReference>
<keyword evidence="3" id="KW-0812">Transmembrane</keyword>
<dbReference type="InterPro" id="IPR048389">
    <property type="entry name" value="YciQ-like_C"/>
</dbReference>
<evidence type="ECO:0000256" key="1">
    <source>
        <dbReference type="SAM" id="Coils"/>
    </source>
</evidence>
<keyword evidence="7" id="KW-1185">Reference proteome</keyword>
<dbReference type="InterPro" id="IPR018702">
    <property type="entry name" value="DUF2207"/>
</dbReference>
<evidence type="ECO:0000313" key="6">
    <source>
        <dbReference type="EMBL" id="MFD1863024.1"/>
    </source>
</evidence>
<evidence type="ECO:0000259" key="5">
    <source>
        <dbReference type="Pfam" id="PF20990"/>
    </source>
</evidence>
<feature type="region of interest" description="Disordered" evidence="2">
    <location>
        <begin position="536"/>
        <end position="555"/>
    </location>
</feature>
<evidence type="ECO:0000256" key="2">
    <source>
        <dbReference type="SAM" id="MobiDB-lite"/>
    </source>
</evidence>
<reference evidence="7" key="1">
    <citation type="journal article" date="2019" name="Int. J. Syst. Evol. Microbiol.">
        <title>The Global Catalogue of Microorganisms (GCM) 10K type strain sequencing project: providing services to taxonomists for standard genome sequencing and annotation.</title>
        <authorList>
            <consortium name="The Broad Institute Genomics Platform"/>
            <consortium name="The Broad Institute Genome Sequencing Center for Infectious Disease"/>
            <person name="Wu L."/>
            <person name="Ma J."/>
        </authorList>
    </citation>
    <scope>NUCLEOTIDE SEQUENCE [LARGE SCALE GENOMIC DNA]</scope>
    <source>
        <strain evidence="7">CGMCC 1.15475</strain>
    </source>
</reference>
<feature type="domain" description="Predicted membrane protein YciQ-like C-terminal" evidence="5">
    <location>
        <begin position="275"/>
        <end position="464"/>
    </location>
</feature>
<organism evidence="6 7">
    <name type="scientific">Planococcus chinensis</name>
    <dbReference type="NCBI Taxonomy" id="272917"/>
    <lineage>
        <taxon>Bacteria</taxon>
        <taxon>Bacillati</taxon>
        <taxon>Bacillota</taxon>
        <taxon>Bacilli</taxon>
        <taxon>Bacillales</taxon>
        <taxon>Caryophanaceae</taxon>
        <taxon>Planococcus</taxon>
    </lineage>
</organism>
<feature type="transmembrane region" description="Helical" evidence="3">
    <location>
        <begin position="239"/>
        <end position="260"/>
    </location>
</feature>
<protein>
    <submittedName>
        <fullName evidence="6">DUF2207 domain-containing protein</fullName>
    </submittedName>
</protein>
<evidence type="ECO:0000256" key="3">
    <source>
        <dbReference type="SAM" id="Phobius"/>
    </source>
</evidence>
<feature type="compositionally biased region" description="Gly residues" evidence="2">
    <location>
        <begin position="537"/>
        <end position="555"/>
    </location>
</feature>
<feature type="transmembrane region" description="Helical" evidence="3">
    <location>
        <begin position="423"/>
        <end position="446"/>
    </location>
</feature>
<feature type="coiled-coil region" evidence="1">
    <location>
        <begin position="212"/>
        <end position="239"/>
    </location>
</feature>
<dbReference type="Proteomes" id="UP001597273">
    <property type="component" value="Unassembled WGS sequence"/>
</dbReference>
<dbReference type="Pfam" id="PF09972">
    <property type="entry name" value="DUF2207"/>
    <property type="match status" value="1"/>
</dbReference>